<gene>
    <name evidence="2" type="ORF">QBC34DRAFT_458653</name>
</gene>
<organism evidence="2 3">
    <name type="scientific">Podospora aff. communis PSN243</name>
    <dbReference type="NCBI Taxonomy" id="3040156"/>
    <lineage>
        <taxon>Eukaryota</taxon>
        <taxon>Fungi</taxon>
        <taxon>Dikarya</taxon>
        <taxon>Ascomycota</taxon>
        <taxon>Pezizomycotina</taxon>
        <taxon>Sordariomycetes</taxon>
        <taxon>Sordariomycetidae</taxon>
        <taxon>Sordariales</taxon>
        <taxon>Podosporaceae</taxon>
        <taxon>Podospora</taxon>
    </lineage>
</organism>
<name>A0AAV9GUW1_9PEZI</name>
<dbReference type="Proteomes" id="UP001321760">
    <property type="component" value="Unassembled WGS sequence"/>
</dbReference>
<evidence type="ECO:0000256" key="1">
    <source>
        <dbReference type="SAM" id="Phobius"/>
    </source>
</evidence>
<sequence length="129" mass="13998">SLTSHPDSKQIQTLSPTPDIQRCCYPSNHQSSNTMGFIKSIFMFIIWVVMWAMILGFAATVLGTFSLTAAVVFPTLLPWLIVVFFVGIVAFGSLYAVALTAVCALIGFSVAFAVFLVVVSVAVFNMLRP</sequence>
<feature type="transmembrane region" description="Helical" evidence="1">
    <location>
        <begin position="77"/>
        <end position="98"/>
    </location>
</feature>
<proteinExistence type="predicted"/>
<feature type="transmembrane region" description="Helical" evidence="1">
    <location>
        <begin position="104"/>
        <end position="127"/>
    </location>
</feature>
<protein>
    <submittedName>
        <fullName evidence="2">Uncharacterized protein</fullName>
    </submittedName>
</protein>
<dbReference type="AlphaFoldDB" id="A0AAV9GUW1"/>
<reference evidence="2" key="2">
    <citation type="submission" date="2023-05" db="EMBL/GenBank/DDBJ databases">
        <authorList>
            <consortium name="Lawrence Berkeley National Laboratory"/>
            <person name="Steindorff A."/>
            <person name="Hensen N."/>
            <person name="Bonometti L."/>
            <person name="Westerberg I."/>
            <person name="Brannstrom I.O."/>
            <person name="Guillou S."/>
            <person name="Cros-Aarteil S."/>
            <person name="Calhoun S."/>
            <person name="Haridas S."/>
            <person name="Kuo A."/>
            <person name="Mondo S."/>
            <person name="Pangilinan J."/>
            <person name="Riley R."/>
            <person name="Labutti K."/>
            <person name="Andreopoulos B."/>
            <person name="Lipzen A."/>
            <person name="Chen C."/>
            <person name="Yanf M."/>
            <person name="Daum C."/>
            <person name="Ng V."/>
            <person name="Clum A."/>
            <person name="Ohm R."/>
            <person name="Martin F."/>
            <person name="Silar P."/>
            <person name="Natvig D."/>
            <person name="Lalanne C."/>
            <person name="Gautier V."/>
            <person name="Ament-Velasquez S.L."/>
            <person name="Kruys A."/>
            <person name="Hutchinson M.I."/>
            <person name="Powell A.J."/>
            <person name="Barry K."/>
            <person name="Miller A.N."/>
            <person name="Grigoriev I.V."/>
            <person name="Debuchy R."/>
            <person name="Gladieux P."/>
            <person name="Thoren M.H."/>
            <person name="Johannesson H."/>
        </authorList>
    </citation>
    <scope>NUCLEOTIDE SEQUENCE</scope>
    <source>
        <strain evidence="2">PSN243</strain>
    </source>
</reference>
<keyword evidence="1" id="KW-0472">Membrane</keyword>
<accession>A0AAV9GUW1</accession>
<reference evidence="2" key="1">
    <citation type="journal article" date="2023" name="Mol. Phylogenet. Evol.">
        <title>Genome-scale phylogeny and comparative genomics of the fungal order Sordariales.</title>
        <authorList>
            <person name="Hensen N."/>
            <person name="Bonometti L."/>
            <person name="Westerberg I."/>
            <person name="Brannstrom I.O."/>
            <person name="Guillou S."/>
            <person name="Cros-Aarteil S."/>
            <person name="Calhoun S."/>
            <person name="Haridas S."/>
            <person name="Kuo A."/>
            <person name="Mondo S."/>
            <person name="Pangilinan J."/>
            <person name="Riley R."/>
            <person name="LaButti K."/>
            <person name="Andreopoulos B."/>
            <person name="Lipzen A."/>
            <person name="Chen C."/>
            <person name="Yan M."/>
            <person name="Daum C."/>
            <person name="Ng V."/>
            <person name="Clum A."/>
            <person name="Steindorff A."/>
            <person name="Ohm R.A."/>
            <person name="Martin F."/>
            <person name="Silar P."/>
            <person name="Natvig D.O."/>
            <person name="Lalanne C."/>
            <person name="Gautier V."/>
            <person name="Ament-Velasquez S.L."/>
            <person name="Kruys A."/>
            <person name="Hutchinson M.I."/>
            <person name="Powell A.J."/>
            <person name="Barry K."/>
            <person name="Miller A.N."/>
            <person name="Grigoriev I.V."/>
            <person name="Debuchy R."/>
            <person name="Gladieux P."/>
            <person name="Hiltunen Thoren M."/>
            <person name="Johannesson H."/>
        </authorList>
    </citation>
    <scope>NUCLEOTIDE SEQUENCE</scope>
    <source>
        <strain evidence="2">PSN243</strain>
    </source>
</reference>
<feature type="transmembrane region" description="Helical" evidence="1">
    <location>
        <begin position="41"/>
        <end position="65"/>
    </location>
</feature>
<keyword evidence="1" id="KW-1133">Transmembrane helix</keyword>
<dbReference type="EMBL" id="MU865929">
    <property type="protein sequence ID" value="KAK4451162.1"/>
    <property type="molecule type" value="Genomic_DNA"/>
</dbReference>
<keyword evidence="3" id="KW-1185">Reference proteome</keyword>
<evidence type="ECO:0000313" key="2">
    <source>
        <dbReference type="EMBL" id="KAK4451162.1"/>
    </source>
</evidence>
<keyword evidence="1" id="KW-0812">Transmembrane</keyword>
<evidence type="ECO:0000313" key="3">
    <source>
        <dbReference type="Proteomes" id="UP001321760"/>
    </source>
</evidence>
<comment type="caution">
    <text evidence="2">The sequence shown here is derived from an EMBL/GenBank/DDBJ whole genome shotgun (WGS) entry which is preliminary data.</text>
</comment>
<feature type="non-terminal residue" evidence="2">
    <location>
        <position position="1"/>
    </location>
</feature>